<sequence>MPSRILDRETGGNTTYARHLEAGLLSLGHQVDRIPSYGHPALTMLSESVFGLRKLGANHLTHYVADTGALFRGPNPTVVTVHGVASRWIEGTRSPAKEKLWRTRVSRAVATSDSVITVSNSSANDICEIFNIPRGKVNVIPHGIDVAKFAKPETYTEELLNRALPKNFVLYLGNIEPRKNLVNLIKAFQMPELKDSGTHLLIAGKPAWDYGEVMQMIEASPNVEHLGFVSDTDRTALMQACDLFVFPSLYEGFGFPVVEALAAGAVVASTRRGSLAEVAGPALRLDGTSPEELCRDISESLADETKREECLEAGVAWAQKFSWDQSIQSHVDVYTKTLNK</sequence>
<evidence type="ECO:0000313" key="5">
    <source>
        <dbReference type="EMBL" id="ALO67773.1"/>
    </source>
</evidence>
<dbReference type="Proteomes" id="UP000059574">
    <property type="component" value="Chromosome"/>
</dbReference>
<dbReference type="PANTHER" id="PTHR46401">
    <property type="entry name" value="GLYCOSYLTRANSFERASE WBBK-RELATED"/>
    <property type="match status" value="1"/>
</dbReference>
<dbReference type="GO" id="GO:0009103">
    <property type="term" value="P:lipopolysaccharide biosynthetic process"/>
    <property type="evidence" value="ECO:0007669"/>
    <property type="project" value="TreeGrafter"/>
</dbReference>
<dbReference type="PANTHER" id="PTHR46401:SF2">
    <property type="entry name" value="GLYCOSYLTRANSFERASE WBBK-RELATED"/>
    <property type="match status" value="1"/>
</dbReference>
<dbReference type="EMBL" id="CP013200">
    <property type="protein sequence ID" value="ALO67773.1"/>
    <property type="molecule type" value="Genomic_DNA"/>
</dbReference>
<dbReference type="Pfam" id="PF00534">
    <property type="entry name" value="Glycos_transf_1"/>
    <property type="match status" value="1"/>
</dbReference>
<dbReference type="GO" id="GO:0016757">
    <property type="term" value="F:glycosyltransferase activity"/>
    <property type="evidence" value="ECO:0007669"/>
    <property type="project" value="UniProtKB-KW"/>
</dbReference>
<evidence type="ECO:0000256" key="1">
    <source>
        <dbReference type="ARBA" id="ARBA00022676"/>
    </source>
</evidence>
<evidence type="ECO:0000313" key="6">
    <source>
        <dbReference type="Proteomes" id="UP000059574"/>
    </source>
</evidence>
<feature type="domain" description="Glycosyl transferase family 1" evidence="3">
    <location>
        <begin position="164"/>
        <end position="314"/>
    </location>
</feature>
<dbReference type="OrthoDB" id="9801609at2"/>
<dbReference type="CDD" id="cd03809">
    <property type="entry name" value="GT4_MtfB-like"/>
    <property type="match status" value="1"/>
</dbReference>
<dbReference type="AlphaFoldDB" id="A0A0S2M227"/>
<keyword evidence="1" id="KW-0328">Glycosyltransferase</keyword>
<dbReference type="SUPFAM" id="SSF53756">
    <property type="entry name" value="UDP-Glycosyltransferase/glycogen phosphorylase"/>
    <property type="match status" value="1"/>
</dbReference>
<keyword evidence="2" id="KW-0808">Transferase</keyword>
<dbReference type="Gene3D" id="3.40.50.2000">
    <property type="entry name" value="Glycogen Phosphorylase B"/>
    <property type="match status" value="2"/>
</dbReference>
<reference evidence="5 6" key="2">
    <citation type="journal article" date="2016" name="J. Biotechnol.">
        <title>Complete genome sequence of Arthrobacter alpinus ERGS4:06, a yellow pigmented bacterium tolerant to cold and radiations isolated from Sikkim Himalaya.</title>
        <authorList>
            <person name="Kumar R."/>
            <person name="Singh D."/>
            <person name="Swarnkar M.K."/>
            <person name="Singh A.K."/>
            <person name="Kumar S."/>
        </authorList>
    </citation>
    <scope>NUCLEOTIDE SEQUENCE [LARGE SCALE GENOMIC DNA]</scope>
    <source>
        <strain evidence="5 6">ERGS4:06</strain>
    </source>
</reference>
<organism evidence="5 6">
    <name type="scientific">Arthrobacter alpinus</name>
    <dbReference type="NCBI Taxonomy" id="656366"/>
    <lineage>
        <taxon>Bacteria</taxon>
        <taxon>Bacillati</taxon>
        <taxon>Actinomycetota</taxon>
        <taxon>Actinomycetes</taxon>
        <taxon>Micrococcales</taxon>
        <taxon>Micrococcaceae</taxon>
        <taxon>Arthrobacter</taxon>
    </lineage>
</organism>
<proteinExistence type="predicted"/>
<reference evidence="6" key="1">
    <citation type="submission" date="2015-11" db="EMBL/GenBank/DDBJ databases">
        <authorList>
            <person name="Kumar R."/>
            <person name="Singh D."/>
            <person name="Swarnkar M.K."/>
            <person name="Singh A.K."/>
            <person name="Kumar S."/>
        </authorList>
    </citation>
    <scope>NUCLEOTIDE SEQUENCE [LARGE SCALE GENOMIC DNA]</scope>
    <source>
        <strain evidence="6">ERGS4:06</strain>
    </source>
</reference>
<evidence type="ECO:0000259" key="4">
    <source>
        <dbReference type="Pfam" id="PF13439"/>
    </source>
</evidence>
<accession>A0A0S2M227</accession>
<dbReference type="InterPro" id="IPR028098">
    <property type="entry name" value="Glyco_trans_4-like_N"/>
</dbReference>
<evidence type="ECO:0000259" key="3">
    <source>
        <dbReference type="Pfam" id="PF00534"/>
    </source>
</evidence>
<dbReference type="Pfam" id="PF13439">
    <property type="entry name" value="Glyco_transf_4"/>
    <property type="match status" value="1"/>
</dbReference>
<name>A0A0S2M227_9MICC</name>
<feature type="domain" description="Glycosyltransferase subfamily 4-like N-terminal" evidence="4">
    <location>
        <begin position="70"/>
        <end position="147"/>
    </location>
</feature>
<protein>
    <submittedName>
        <fullName evidence="5">Uncharacterized protein</fullName>
    </submittedName>
</protein>
<dbReference type="InterPro" id="IPR001296">
    <property type="entry name" value="Glyco_trans_1"/>
</dbReference>
<gene>
    <name evidence="5" type="ORF">AS189_16420</name>
</gene>
<evidence type="ECO:0000256" key="2">
    <source>
        <dbReference type="ARBA" id="ARBA00022679"/>
    </source>
</evidence>